<keyword evidence="1" id="KW-1133">Transmembrane helix</keyword>
<evidence type="ECO:0000313" key="3">
    <source>
        <dbReference type="Proteomes" id="UP000580043"/>
    </source>
</evidence>
<reference evidence="2 3" key="1">
    <citation type="submission" date="2020-04" db="EMBL/GenBank/DDBJ databases">
        <title>Zoogloea sp. G-4-1-14 isolated from soil.</title>
        <authorList>
            <person name="Dahal R.H."/>
        </authorList>
    </citation>
    <scope>NUCLEOTIDE SEQUENCE [LARGE SCALE GENOMIC DNA]</scope>
    <source>
        <strain evidence="2 3">G-4-1-14</strain>
    </source>
</reference>
<organism evidence="2 3">
    <name type="scientific">Zoogloea dura</name>
    <dbReference type="NCBI Taxonomy" id="2728840"/>
    <lineage>
        <taxon>Bacteria</taxon>
        <taxon>Pseudomonadati</taxon>
        <taxon>Pseudomonadota</taxon>
        <taxon>Betaproteobacteria</taxon>
        <taxon>Rhodocyclales</taxon>
        <taxon>Zoogloeaceae</taxon>
        <taxon>Zoogloea</taxon>
    </lineage>
</organism>
<accession>A0A848G894</accession>
<evidence type="ECO:0000256" key="1">
    <source>
        <dbReference type="SAM" id="Phobius"/>
    </source>
</evidence>
<evidence type="ECO:0008006" key="4">
    <source>
        <dbReference type="Google" id="ProtNLM"/>
    </source>
</evidence>
<feature type="transmembrane region" description="Helical" evidence="1">
    <location>
        <begin position="106"/>
        <end position="127"/>
    </location>
</feature>
<gene>
    <name evidence="2" type="ORF">HHL15_17375</name>
</gene>
<feature type="transmembrane region" description="Helical" evidence="1">
    <location>
        <begin position="82"/>
        <end position="100"/>
    </location>
</feature>
<dbReference type="InterPro" id="IPR046513">
    <property type="entry name" value="DUF6691"/>
</dbReference>
<dbReference type="RefSeq" id="WP_169147069.1">
    <property type="nucleotide sequence ID" value="NZ_JABBGA010000016.1"/>
</dbReference>
<evidence type="ECO:0000313" key="2">
    <source>
        <dbReference type="EMBL" id="NML27530.1"/>
    </source>
</evidence>
<keyword evidence="1" id="KW-0812">Transmembrane</keyword>
<dbReference type="Proteomes" id="UP000580043">
    <property type="component" value="Unassembled WGS sequence"/>
</dbReference>
<feature type="transmembrane region" description="Helical" evidence="1">
    <location>
        <begin position="42"/>
        <end position="61"/>
    </location>
</feature>
<name>A0A848G894_9RHOO</name>
<keyword evidence="3" id="KW-1185">Reference proteome</keyword>
<dbReference type="Pfam" id="PF20398">
    <property type="entry name" value="DUF6691"/>
    <property type="match status" value="1"/>
</dbReference>
<protein>
    <recommendedName>
        <fullName evidence="4">YeeE/YedE family protein</fullName>
    </recommendedName>
</protein>
<sequence length="135" mass="13778">MTPLLALLSGLIFGVGLIASGMSDPAKVLGFLDLAGSWDPSLALVMAGAIGVARLPFAWALKQPRSWLGHPMPPTPLQTIDRSLIAGSAVFGVGWGLSGFCPGPGIVSLGAGYLPGVVFTVAMVAGMKVCEWSAE</sequence>
<dbReference type="AlphaFoldDB" id="A0A848G894"/>
<proteinExistence type="predicted"/>
<dbReference type="EMBL" id="JABBGA010000016">
    <property type="protein sequence ID" value="NML27530.1"/>
    <property type="molecule type" value="Genomic_DNA"/>
</dbReference>
<comment type="caution">
    <text evidence="2">The sequence shown here is derived from an EMBL/GenBank/DDBJ whole genome shotgun (WGS) entry which is preliminary data.</text>
</comment>
<keyword evidence="1" id="KW-0472">Membrane</keyword>